<dbReference type="AlphaFoldDB" id="A0A366L7N4"/>
<dbReference type="InterPro" id="IPR010624">
    <property type="entry name" value="KaiC_dom"/>
</dbReference>
<organism evidence="9 10">
    <name type="scientific">Pedobacter miscanthi</name>
    <dbReference type="NCBI Taxonomy" id="2259170"/>
    <lineage>
        <taxon>Bacteria</taxon>
        <taxon>Pseudomonadati</taxon>
        <taxon>Bacteroidota</taxon>
        <taxon>Sphingobacteriia</taxon>
        <taxon>Sphingobacteriales</taxon>
        <taxon>Sphingobacteriaceae</taxon>
        <taxon>Pedobacter</taxon>
    </lineage>
</organism>
<dbReference type="RefSeq" id="WP_113947822.1">
    <property type="nucleotide sequence ID" value="NZ_QNQU01000004.1"/>
</dbReference>
<dbReference type="EMBL" id="QNQU01000004">
    <property type="protein sequence ID" value="RBQ09887.1"/>
    <property type="molecule type" value="Genomic_DNA"/>
</dbReference>
<comment type="caution">
    <text evidence="9">The sequence shown here is derived from an EMBL/GenBank/DDBJ whole genome shotgun (WGS) entry which is preliminary data.</text>
</comment>
<keyword evidence="10" id="KW-1185">Reference proteome</keyword>
<proteinExistence type="predicted"/>
<evidence type="ECO:0000256" key="4">
    <source>
        <dbReference type="ARBA" id="ARBA00022737"/>
    </source>
</evidence>
<protein>
    <recommendedName>
        <fullName evidence="1">non-specific serine/threonine protein kinase</fullName>
        <ecNumber evidence="1">2.7.11.1</ecNumber>
    </recommendedName>
</protein>
<keyword evidence="5" id="KW-0418">Kinase</keyword>
<dbReference type="InterPro" id="IPR047222">
    <property type="entry name" value="KaiC_C"/>
</dbReference>
<keyword evidence="7" id="KW-0175">Coiled coil</keyword>
<evidence type="ECO:0000256" key="7">
    <source>
        <dbReference type="SAM" id="Coils"/>
    </source>
</evidence>
<evidence type="ECO:0000313" key="9">
    <source>
        <dbReference type="EMBL" id="RBQ09887.1"/>
    </source>
</evidence>
<keyword evidence="3" id="KW-0808">Transferase</keyword>
<dbReference type="CDD" id="cd19484">
    <property type="entry name" value="KaiC_C"/>
    <property type="match status" value="1"/>
</dbReference>
<feature type="domain" description="KaiC" evidence="8">
    <location>
        <begin position="17"/>
        <end position="256"/>
    </location>
</feature>
<keyword evidence="4" id="KW-0677">Repeat</keyword>
<evidence type="ECO:0000256" key="6">
    <source>
        <dbReference type="ARBA" id="ARBA00022801"/>
    </source>
</evidence>
<dbReference type="InterPro" id="IPR027417">
    <property type="entry name" value="P-loop_NTPase"/>
</dbReference>
<evidence type="ECO:0000256" key="5">
    <source>
        <dbReference type="ARBA" id="ARBA00022777"/>
    </source>
</evidence>
<evidence type="ECO:0000313" key="10">
    <source>
        <dbReference type="Proteomes" id="UP000252081"/>
    </source>
</evidence>
<reference evidence="9 10" key="1">
    <citation type="submission" date="2018-07" db="EMBL/GenBank/DDBJ databases">
        <title>A draft genome of a endophytic bacteria, a new species of Pedobacter.</title>
        <authorList>
            <person name="Zhang Z.D."/>
            <person name="Chen Z.J."/>
        </authorList>
    </citation>
    <scope>NUCLEOTIDE SEQUENCE [LARGE SCALE GENOMIC DNA]</scope>
    <source>
        <strain evidence="9 10">RS10</strain>
    </source>
</reference>
<dbReference type="InterPro" id="IPR030665">
    <property type="entry name" value="KaiC"/>
</dbReference>
<evidence type="ECO:0000256" key="3">
    <source>
        <dbReference type="ARBA" id="ARBA00022679"/>
    </source>
</evidence>
<sequence>MAKTKKQPEVPAIGAISKTLTGISGLDEITLGGLPAGRPTLICGEAGSGKTLFSIEFIVKGALDYNEPGIFMAFEEKAEELKTNVASLGFDLDKLEREKKIRIDYVHIDRAEIEETGEYDLEGLFIRLGYAIDSIGAKRVVLDTIENLFSGLKNEGILRAEIRRLFQFLKSKGVTAVITGERGENSLTRQGLEEYVSDCVILLDHRIINQISTRRLRIVKYRGSVHGTNEYPFLIDDEGISVLPVTSLELNKDVSSQSISSGVPALDKMLGNAGFYKGSSILTSGTAGTGKTSIAASFANATCLRKERCLFFAFEESPKQIIRNMRSIGMDLQKHVDKGNLEFYASRPTLFGLEMHLVAIHKAIRKFKPDVVILDPITNLITIGSVSEVKTMLVRLIDFLQTEQITVMFTALTLNNIVNEQTDEGVSSLVDAWLLIRDIENNGERNRGLYIMKSRGMKHSNQIREFIITDKGLDLVDVFLTEEGVLTGSAREARLLLEQTGEIIHEQAISRKDRELSRKRKVLESKIDSLRSEYESAEEELNKVYVEEALKKQIMGDTLSKITDLRRGTLSMQEKSTSKKGKK</sequence>
<keyword evidence="2" id="KW-0597">Phosphoprotein</keyword>
<name>A0A366L7N4_9SPHI</name>
<dbReference type="CDD" id="cd19485">
    <property type="entry name" value="KaiC-N"/>
    <property type="match status" value="1"/>
</dbReference>
<dbReference type="GO" id="GO:0004674">
    <property type="term" value="F:protein serine/threonine kinase activity"/>
    <property type="evidence" value="ECO:0007669"/>
    <property type="project" value="UniProtKB-EC"/>
</dbReference>
<dbReference type="InterPro" id="IPR051347">
    <property type="entry name" value="Circadian_clock_KaiC-rel"/>
</dbReference>
<gene>
    <name evidence="9" type="ORF">DRW42_05435</name>
</gene>
<dbReference type="InterPro" id="IPR014774">
    <property type="entry name" value="KaiC-like_dom"/>
</dbReference>
<dbReference type="PROSITE" id="PS51146">
    <property type="entry name" value="KAIC"/>
    <property type="match status" value="2"/>
</dbReference>
<dbReference type="GO" id="GO:0016787">
    <property type="term" value="F:hydrolase activity"/>
    <property type="evidence" value="ECO:0007669"/>
    <property type="project" value="UniProtKB-KW"/>
</dbReference>
<feature type="domain" description="KaiC" evidence="8">
    <location>
        <begin position="257"/>
        <end position="489"/>
    </location>
</feature>
<dbReference type="OrthoDB" id="9783783at2"/>
<evidence type="ECO:0000259" key="8">
    <source>
        <dbReference type="PROSITE" id="PS51146"/>
    </source>
</evidence>
<evidence type="ECO:0000256" key="2">
    <source>
        <dbReference type="ARBA" id="ARBA00022553"/>
    </source>
</evidence>
<keyword evidence="6" id="KW-0378">Hydrolase</keyword>
<dbReference type="Proteomes" id="UP000252081">
    <property type="component" value="Unassembled WGS sequence"/>
</dbReference>
<dbReference type="InterPro" id="IPR047221">
    <property type="entry name" value="KaiC_N"/>
</dbReference>
<dbReference type="Gene3D" id="3.40.50.300">
    <property type="entry name" value="P-loop containing nucleotide triphosphate hydrolases"/>
    <property type="match status" value="2"/>
</dbReference>
<dbReference type="NCBIfam" id="NF006799">
    <property type="entry name" value="PRK09302.1"/>
    <property type="match status" value="1"/>
</dbReference>
<dbReference type="PANTHER" id="PTHR42926:SF1">
    <property type="entry name" value="CIRCADIAN CLOCK OSCILLATOR PROTEIN KAIC 1"/>
    <property type="match status" value="1"/>
</dbReference>
<dbReference type="GO" id="GO:0005524">
    <property type="term" value="F:ATP binding"/>
    <property type="evidence" value="ECO:0007669"/>
    <property type="project" value="InterPro"/>
</dbReference>
<evidence type="ECO:0000256" key="1">
    <source>
        <dbReference type="ARBA" id="ARBA00012513"/>
    </source>
</evidence>
<dbReference type="InterPro" id="IPR003593">
    <property type="entry name" value="AAA+_ATPase"/>
</dbReference>
<dbReference type="PANTHER" id="PTHR42926">
    <property type="match status" value="1"/>
</dbReference>
<dbReference type="PIRSF" id="PIRSF039117">
    <property type="entry name" value="KaiC"/>
    <property type="match status" value="1"/>
</dbReference>
<dbReference type="SUPFAM" id="SSF52540">
    <property type="entry name" value="P-loop containing nucleoside triphosphate hydrolases"/>
    <property type="match status" value="2"/>
</dbReference>
<dbReference type="Pfam" id="PF06745">
    <property type="entry name" value="ATPase"/>
    <property type="match status" value="2"/>
</dbReference>
<accession>A0A366L7N4</accession>
<dbReference type="EC" id="2.7.11.1" evidence="1"/>
<dbReference type="SMART" id="SM00382">
    <property type="entry name" value="AAA"/>
    <property type="match status" value="2"/>
</dbReference>
<feature type="coiled-coil region" evidence="7">
    <location>
        <begin position="513"/>
        <end position="547"/>
    </location>
</feature>